<dbReference type="Ensembl" id="ENSCHIT00000032824.1">
    <property type="protein sequence ID" value="ENSCHIP00000024963.1"/>
    <property type="gene ID" value="ENSCHIG00000021939.1"/>
</dbReference>
<evidence type="ECO:0000256" key="1">
    <source>
        <dbReference type="ARBA" id="ARBA00004245"/>
    </source>
</evidence>
<evidence type="ECO:0000313" key="6">
    <source>
        <dbReference type="Ensembl" id="ENSCHIP00000024963.1"/>
    </source>
</evidence>
<comment type="similarity">
    <text evidence="4">Belongs to the dynactin subunits 5/6 family. Dynactin subunit 5 subfamily.</text>
</comment>
<dbReference type="Proteomes" id="UP000291000">
    <property type="component" value="Chromosome 3"/>
</dbReference>
<keyword evidence="3" id="KW-0206">Cytoskeleton</keyword>
<reference evidence="6 7" key="1">
    <citation type="submission" date="2016-04" db="EMBL/GenBank/DDBJ databases">
        <title>Polished mammalian reference genomes with single-molecule sequencing and chromosome conformation capture applied to the Capra hircus genome.</title>
        <authorList>
            <person name="Bickhart D.M."/>
            <person name="Koren S."/>
            <person name="Rosen B."/>
            <person name="Hastie A."/>
            <person name="Liachko I."/>
            <person name="Sullivan S.T."/>
            <person name="Burton J."/>
            <person name="Sayre B.L."/>
            <person name="Huson H.J."/>
            <person name="Lee J."/>
            <person name="Lam E."/>
            <person name="Kelley C.M."/>
            <person name="Hutchison J.L."/>
            <person name="Zhou Y."/>
            <person name="Sun J."/>
            <person name="Crisa A."/>
            <person name="Schwartz J.C."/>
            <person name="Hammond J.A."/>
            <person name="Schroeder S.G."/>
            <person name="Liu G.E."/>
            <person name="Dunham M."/>
            <person name="Shendure J."/>
            <person name="Sonstegard T.S."/>
            <person name="Phillippy A.M."/>
            <person name="Van Tassell C.P."/>
            <person name="Smith T.P."/>
        </authorList>
    </citation>
    <scope>NUCLEOTIDE SEQUENCE [LARGE SCALE GENOMIC DNA]</scope>
</reference>
<reference evidence="6" key="3">
    <citation type="submission" date="2025-09" db="UniProtKB">
        <authorList>
            <consortium name="Ensembl"/>
        </authorList>
    </citation>
    <scope>IDENTIFICATION</scope>
</reference>
<dbReference type="EMBL" id="LWLT01000004">
    <property type="status" value="NOT_ANNOTATED_CDS"/>
    <property type="molecule type" value="Genomic_DNA"/>
</dbReference>
<keyword evidence="7" id="KW-1185">Reference proteome</keyword>
<dbReference type="Bgee" id="ENSCHIG00000021939">
    <property type="expression patterns" value="Expressed in longissimus thoracis muscle"/>
</dbReference>
<organism evidence="6 7">
    <name type="scientific">Capra hircus</name>
    <name type="common">Goat</name>
    <dbReference type="NCBI Taxonomy" id="9925"/>
    <lineage>
        <taxon>Eukaryota</taxon>
        <taxon>Metazoa</taxon>
        <taxon>Chordata</taxon>
        <taxon>Craniata</taxon>
        <taxon>Vertebrata</taxon>
        <taxon>Euteleostomi</taxon>
        <taxon>Mammalia</taxon>
        <taxon>Eutheria</taxon>
        <taxon>Laurasiatheria</taxon>
        <taxon>Artiodactyla</taxon>
        <taxon>Ruminantia</taxon>
        <taxon>Pecora</taxon>
        <taxon>Bovidae</taxon>
        <taxon>Caprinae</taxon>
        <taxon>Capra</taxon>
    </lineage>
</organism>
<dbReference type="Pfam" id="PF21711">
    <property type="entry name" value="DCTN5"/>
    <property type="match status" value="2"/>
</dbReference>
<dbReference type="InterPro" id="IPR047125">
    <property type="entry name" value="DCTN5"/>
</dbReference>
<dbReference type="AlphaFoldDB" id="A0A452FL05"/>
<dbReference type="STRING" id="9925.ENSCHIP00000024963"/>
<evidence type="ECO:0000256" key="4">
    <source>
        <dbReference type="ARBA" id="ARBA00034706"/>
    </source>
</evidence>
<comment type="subcellular location">
    <subcellularLocation>
        <location evidence="1">Cytoplasm</location>
        <location evidence="1">Cytoskeleton</location>
    </subcellularLocation>
</comment>
<sequence length="163" mass="18255">EWGEPLYKSEYVEMASENKVNRQSVPRGSQNIVLNGKTIVMNDCIIRGGLTSVRVGRHCGVKSRGVLRLPFKKFSKGRLCGQRSSYWLLCSHWRNCVAGCWCVLKVLPPETVVPPFTVFSGCPGLFSGELPERTQELMTGITKSDYQQFLPMSLPCVLNSIEL</sequence>
<dbReference type="SUPFAM" id="SSF51161">
    <property type="entry name" value="Trimeric LpxA-like enzymes"/>
    <property type="match status" value="1"/>
</dbReference>
<dbReference type="GO" id="GO:0005869">
    <property type="term" value="C:dynactin complex"/>
    <property type="evidence" value="ECO:0007669"/>
    <property type="project" value="TreeGrafter"/>
</dbReference>
<dbReference type="PANTHER" id="PTHR46126">
    <property type="entry name" value="DYNACTIN SUBUNIT 5"/>
    <property type="match status" value="1"/>
</dbReference>
<dbReference type="InterPro" id="IPR011004">
    <property type="entry name" value="Trimer_LpxA-like_sf"/>
</dbReference>
<evidence type="ECO:0000313" key="7">
    <source>
        <dbReference type="Proteomes" id="UP000291000"/>
    </source>
</evidence>
<dbReference type="GeneTree" id="ENSGT00390000015360"/>
<name>A0A452FL05_CAPHI</name>
<evidence type="ECO:0000256" key="2">
    <source>
        <dbReference type="ARBA" id="ARBA00022490"/>
    </source>
</evidence>
<proteinExistence type="inferred from homology"/>
<dbReference type="Gene3D" id="2.160.10.10">
    <property type="entry name" value="Hexapeptide repeat proteins"/>
    <property type="match status" value="1"/>
</dbReference>
<evidence type="ECO:0000256" key="5">
    <source>
        <dbReference type="ARBA" id="ARBA00034865"/>
    </source>
</evidence>
<keyword evidence="2" id="KW-0963">Cytoplasm</keyword>
<dbReference type="PANTHER" id="PTHR46126:SF1">
    <property type="entry name" value="DYNACTIN SUBUNIT 5"/>
    <property type="match status" value="1"/>
</dbReference>
<accession>A0A452FL05</accession>
<evidence type="ECO:0000256" key="3">
    <source>
        <dbReference type="ARBA" id="ARBA00023212"/>
    </source>
</evidence>
<reference evidence="6" key="2">
    <citation type="submission" date="2025-08" db="UniProtKB">
        <authorList>
            <consortium name="Ensembl"/>
        </authorList>
    </citation>
    <scope>IDENTIFICATION</scope>
</reference>
<protein>
    <recommendedName>
        <fullName evidence="5">Dynactin subunit 5</fullName>
    </recommendedName>
</protein>